<reference evidence="4" key="1">
    <citation type="submission" date="2018-11" db="EMBL/GenBank/DDBJ databases">
        <authorList>
            <person name="Alioto T."/>
            <person name="Alioto T."/>
        </authorList>
    </citation>
    <scope>NUCLEOTIDE SEQUENCE</scope>
</reference>
<dbReference type="FunFam" id="3.90.215.10:FF:000001">
    <property type="entry name" value="Tenascin isoform 1"/>
    <property type="match status" value="1"/>
</dbReference>
<dbReference type="PANTHER" id="PTHR19143">
    <property type="entry name" value="FIBRINOGEN/TENASCIN/ANGIOPOEITIN"/>
    <property type="match status" value="1"/>
</dbReference>
<evidence type="ECO:0000256" key="1">
    <source>
        <dbReference type="ARBA" id="ARBA00023157"/>
    </source>
</evidence>
<evidence type="ECO:0000313" key="4">
    <source>
        <dbReference type="EMBL" id="VDI24208.1"/>
    </source>
</evidence>
<dbReference type="InterPro" id="IPR020837">
    <property type="entry name" value="Fibrinogen_CS"/>
</dbReference>
<dbReference type="NCBIfam" id="NF040941">
    <property type="entry name" value="GGGWT_bact"/>
    <property type="match status" value="1"/>
</dbReference>
<organism evidence="4 5">
    <name type="scientific">Mytilus galloprovincialis</name>
    <name type="common">Mediterranean mussel</name>
    <dbReference type="NCBI Taxonomy" id="29158"/>
    <lineage>
        <taxon>Eukaryota</taxon>
        <taxon>Metazoa</taxon>
        <taxon>Spiralia</taxon>
        <taxon>Lophotrochozoa</taxon>
        <taxon>Mollusca</taxon>
        <taxon>Bivalvia</taxon>
        <taxon>Autobranchia</taxon>
        <taxon>Pteriomorphia</taxon>
        <taxon>Mytilida</taxon>
        <taxon>Mytiloidea</taxon>
        <taxon>Mytilidae</taxon>
        <taxon>Mytilinae</taxon>
        <taxon>Mytilus</taxon>
    </lineage>
</organism>
<feature type="domain" description="Fibrinogen C-terminal" evidence="3">
    <location>
        <begin position="137"/>
        <end position="350"/>
    </location>
</feature>
<dbReference type="PROSITE" id="PS51406">
    <property type="entry name" value="FIBRINOGEN_C_2"/>
    <property type="match status" value="1"/>
</dbReference>
<keyword evidence="2" id="KW-0732">Signal</keyword>
<sequence>MYRLIILIVFLFVWTICEIVVIKKQKDKIYSGHVLFEVPMPMWSICAQYCSRVKVCKSINFIASTKTCQINDHEPETSECSGLVESIGNSFAAASTFPKELAGQCNGNKCTVNEACMPSGMNYYCDPLPFQLSENSAPSDLRPRDCSDLPKGSKSGIYTIYPANKKFDVYCDMDTAGFGWTVLQSRMNGTVDFYRGWCDYEIGFGNLNSEFWLGNYFINALTSSGNCKLYIHLEDFEGNSRYAEYSEFSVGDATTKYTLNIDGYSGDAGDSLTYHNGMMFSTKDKDNDKGTYSCAQMYKGAWWYNECHYANLNGAYLGGQHSSIADGIGWFKWKGFYYSLKYTKMMIKRH</sequence>
<dbReference type="GO" id="GO:0005615">
    <property type="term" value="C:extracellular space"/>
    <property type="evidence" value="ECO:0007669"/>
    <property type="project" value="TreeGrafter"/>
</dbReference>
<dbReference type="OrthoDB" id="6085591at2759"/>
<protein>
    <submittedName>
        <fullName evidence="4">Ficolin</fullName>
    </submittedName>
</protein>
<name>A0A8B6DUC7_MYTGA</name>
<dbReference type="InterPro" id="IPR002181">
    <property type="entry name" value="Fibrinogen_a/b/g_C_dom"/>
</dbReference>
<comment type="caution">
    <text evidence="4">The sequence shown here is derived from an EMBL/GenBank/DDBJ whole genome shotgun (WGS) entry which is preliminary data.</text>
</comment>
<dbReference type="EMBL" id="UYJE01004007">
    <property type="protein sequence ID" value="VDI24208.1"/>
    <property type="molecule type" value="Genomic_DNA"/>
</dbReference>
<gene>
    <name evidence="4" type="ORF">MGAL_10B001605</name>
</gene>
<dbReference type="SUPFAM" id="SSF56496">
    <property type="entry name" value="Fibrinogen C-terminal domain-like"/>
    <property type="match status" value="1"/>
</dbReference>
<dbReference type="Pfam" id="PF00147">
    <property type="entry name" value="Fibrinogen_C"/>
    <property type="match status" value="1"/>
</dbReference>
<keyword evidence="5" id="KW-1185">Reference proteome</keyword>
<dbReference type="InterPro" id="IPR014716">
    <property type="entry name" value="Fibrinogen_a/b/g_C_1"/>
</dbReference>
<dbReference type="InterPro" id="IPR036056">
    <property type="entry name" value="Fibrinogen-like_C"/>
</dbReference>
<dbReference type="InterPro" id="IPR003609">
    <property type="entry name" value="Pan_app"/>
</dbReference>
<dbReference type="SUPFAM" id="SSF57414">
    <property type="entry name" value="Hairpin loop containing domain-like"/>
    <property type="match status" value="1"/>
</dbReference>
<dbReference type="Proteomes" id="UP000596742">
    <property type="component" value="Unassembled WGS sequence"/>
</dbReference>
<dbReference type="Gene3D" id="3.90.215.10">
    <property type="entry name" value="Gamma Fibrinogen, chain A, domain 1"/>
    <property type="match status" value="1"/>
</dbReference>
<dbReference type="InterPro" id="IPR050373">
    <property type="entry name" value="Fibrinogen_C-term_domain"/>
</dbReference>
<keyword evidence="1" id="KW-1015">Disulfide bond</keyword>
<dbReference type="AlphaFoldDB" id="A0A8B6DUC7"/>
<dbReference type="CDD" id="cd00087">
    <property type="entry name" value="FReD"/>
    <property type="match status" value="1"/>
</dbReference>
<accession>A0A8B6DUC7</accession>
<dbReference type="Pfam" id="PF00024">
    <property type="entry name" value="PAN_1"/>
    <property type="match status" value="1"/>
</dbReference>
<dbReference type="SMART" id="SM00186">
    <property type="entry name" value="FBG"/>
    <property type="match status" value="1"/>
</dbReference>
<evidence type="ECO:0000259" key="3">
    <source>
        <dbReference type="PROSITE" id="PS51406"/>
    </source>
</evidence>
<dbReference type="PROSITE" id="PS00514">
    <property type="entry name" value="FIBRINOGEN_C_1"/>
    <property type="match status" value="1"/>
</dbReference>
<proteinExistence type="predicted"/>
<feature type="chain" id="PRO_5032487434" evidence="2">
    <location>
        <begin position="20"/>
        <end position="350"/>
    </location>
</feature>
<evidence type="ECO:0000313" key="5">
    <source>
        <dbReference type="Proteomes" id="UP000596742"/>
    </source>
</evidence>
<feature type="signal peptide" evidence="2">
    <location>
        <begin position="1"/>
        <end position="19"/>
    </location>
</feature>
<dbReference type="PANTHER" id="PTHR19143:SF458">
    <property type="entry name" value="FIBRINOGEN C-TERMINAL DOMAIN-CONTAINING PROTEIN-RELATED"/>
    <property type="match status" value="1"/>
</dbReference>
<evidence type="ECO:0000256" key="2">
    <source>
        <dbReference type="SAM" id="SignalP"/>
    </source>
</evidence>